<keyword evidence="3" id="KW-1185">Reference proteome</keyword>
<organism evidence="2 3">
    <name type="scientific">Knipowitschia caucasica</name>
    <name type="common">Caucasian dwarf goby</name>
    <name type="synonym">Pomatoschistus caucasicus</name>
    <dbReference type="NCBI Taxonomy" id="637954"/>
    <lineage>
        <taxon>Eukaryota</taxon>
        <taxon>Metazoa</taxon>
        <taxon>Chordata</taxon>
        <taxon>Craniata</taxon>
        <taxon>Vertebrata</taxon>
        <taxon>Euteleostomi</taxon>
        <taxon>Actinopterygii</taxon>
        <taxon>Neopterygii</taxon>
        <taxon>Teleostei</taxon>
        <taxon>Neoteleostei</taxon>
        <taxon>Acanthomorphata</taxon>
        <taxon>Gobiaria</taxon>
        <taxon>Gobiiformes</taxon>
        <taxon>Gobioidei</taxon>
        <taxon>Gobiidae</taxon>
        <taxon>Gobiinae</taxon>
        <taxon>Knipowitschia</taxon>
    </lineage>
</organism>
<accession>A0AAV2K3B8</accession>
<protein>
    <recommendedName>
        <fullName evidence="4">Secreted protein</fullName>
    </recommendedName>
</protein>
<gene>
    <name evidence="2" type="ORF">KC01_LOCUS14768</name>
</gene>
<dbReference type="EMBL" id="OZ035838">
    <property type="protein sequence ID" value="CAL1584416.1"/>
    <property type="molecule type" value="Genomic_DNA"/>
</dbReference>
<evidence type="ECO:0008006" key="4">
    <source>
        <dbReference type="Google" id="ProtNLM"/>
    </source>
</evidence>
<feature type="chain" id="PRO_5043785694" description="Secreted protein" evidence="1">
    <location>
        <begin position="21"/>
        <end position="101"/>
    </location>
</feature>
<evidence type="ECO:0000313" key="2">
    <source>
        <dbReference type="EMBL" id="CAL1584416.1"/>
    </source>
</evidence>
<evidence type="ECO:0000313" key="3">
    <source>
        <dbReference type="Proteomes" id="UP001497482"/>
    </source>
</evidence>
<feature type="signal peptide" evidence="1">
    <location>
        <begin position="1"/>
        <end position="20"/>
    </location>
</feature>
<reference evidence="2 3" key="1">
    <citation type="submission" date="2024-04" db="EMBL/GenBank/DDBJ databases">
        <authorList>
            <person name="Waldvogel A.-M."/>
            <person name="Schoenle A."/>
        </authorList>
    </citation>
    <scope>NUCLEOTIDE SEQUENCE [LARGE SCALE GENOMIC DNA]</scope>
</reference>
<name>A0AAV2K3B8_KNICA</name>
<evidence type="ECO:0000256" key="1">
    <source>
        <dbReference type="SAM" id="SignalP"/>
    </source>
</evidence>
<proteinExistence type="predicted"/>
<dbReference type="Proteomes" id="UP001497482">
    <property type="component" value="Chromosome 16"/>
</dbReference>
<sequence>MWRAFVCVPIVISIMLERRAEQCVGGAWLTSPGAESLHLCFITNQYQYECLDFSAPRCQIIPSCSISPEPEFQSARSLPATTACLHCLPPLPASTACLQYR</sequence>
<dbReference type="AlphaFoldDB" id="A0AAV2K3B8"/>
<keyword evidence="1" id="KW-0732">Signal</keyword>